<dbReference type="InterPro" id="IPR039771">
    <property type="entry name" value="Csl4"/>
</dbReference>
<keyword evidence="3" id="KW-0271">Exosome</keyword>
<feature type="non-terminal residue" evidence="6">
    <location>
        <position position="1"/>
    </location>
</feature>
<dbReference type="GO" id="GO:0003723">
    <property type="term" value="F:RNA binding"/>
    <property type="evidence" value="ECO:0007669"/>
    <property type="project" value="InterPro"/>
</dbReference>
<proteinExistence type="predicted"/>
<dbReference type="SUPFAM" id="SSF50249">
    <property type="entry name" value="Nucleic acid-binding proteins"/>
    <property type="match status" value="1"/>
</dbReference>
<feature type="region of interest" description="Disordered" evidence="4">
    <location>
        <begin position="134"/>
        <end position="156"/>
    </location>
</feature>
<sequence>AAMPMASGPKLLLPGQPLSVSSGQQPRPQLGAGTYARGDYILSSLVGYEQRQLSRLSSASSTNTGTSKGGGGAGAGAGMGTGETVSTIAVSGLDNRFVVPRPESVVIGRVTRVTPRQAYLSILIVDGQPCGASSSTSSTHVSAGPGNHAAGEGEGTDFQGVVRSQDVRTTEKDKVKLADCFRPGDIVRAAVISLGDARSYYLSTAANNLGVIYATSASSATPTPPPTSNSNSTLQQDQHPSTADSASPAATTWSAQGPGWNITGSQMLPISWQEMIDPLTGTVEKRKCAKPDAI</sequence>
<feature type="region of interest" description="Disordered" evidence="4">
    <location>
        <begin position="217"/>
        <end position="258"/>
    </location>
</feature>
<feature type="region of interest" description="Disordered" evidence="4">
    <location>
        <begin position="1"/>
        <end position="32"/>
    </location>
</feature>
<dbReference type="FunCoup" id="A0A317XHD5">
    <property type="interactions" value="562"/>
</dbReference>
<comment type="subcellular location">
    <subcellularLocation>
        <location evidence="1">Nucleus</location>
        <location evidence="1">Nucleolus</location>
    </subcellularLocation>
</comment>
<evidence type="ECO:0000259" key="5">
    <source>
        <dbReference type="Pfam" id="PF10447"/>
    </source>
</evidence>
<dbReference type="InterPro" id="IPR012340">
    <property type="entry name" value="NA-bd_OB-fold"/>
</dbReference>
<dbReference type="InParanoid" id="A0A317XHD5"/>
<dbReference type="Pfam" id="PF10447">
    <property type="entry name" value="EXOSC1"/>
    <property type="match status" value="1"/>
</dbReference>
<evidence type="ECO:0000313" key="6">
    <source>
        <dbReference type="EMBL" id="PWY97565.1"/>
    </source>
</evidence>
<dbReference type="GO" id="GO:0006396">
    <property type="term" value="P:RNA processing"/>
    <property type="evidence" value="ECO:0007669"/>
    <property type="project" value="InterPro"/>
</dbReference>
<evidence type="ECO:0000256" key="2">
    <source>
        <dbReference type="ARBA" id="ARBA00022490"/>
    </source>
</evidence>
<keyword evidence="7" id="KW-1185">Reference proteome</keyword>
<feature type="non-terminal residue" evidence="6">
    <location>
        <position position="294"/>
    </location>
</feature>
<keyword evidence="2" id="KW-0963">Cytoplasm</keyword>
<feature type="compositionally biased region" description="Low complexity" evidence="4">
    <location>
        <begin position="56"/>
        <end position="66"/>
    </location>
</feature>
<dbReference type="GO" id="GO:0005730">
    <property type="term" value="C:nucleolus"/>
    <property type="evidence" value="ECO:0007669"/>
    <property type="project" value="UniProtKB-SubCell"/>
</dbReference>
<protein>
    <recommendedName>
        <fullName evidence="5">Exosome complex component CSL4 C-terminal domain-containing protein</fullName>
    </recommendedName>
</protein>
<evidence type="ECO:0000256" key="1">
    <source>
        <dbReference type="ARBA" id="ARBA00004604"/>
    </source>
</evidence>
<dbReference type="PANTHER" id="PTHR12686">
    <property type="entry name" value="3'-5' EXORIBONUCLEASE CSL4-RELATED"/>
    <property type="match status" value="1"/>
</dbReference>
<organism evidence="6 7">
    <name type="scientific">Testicularia cyperi</name>
    <dbReference type="NCBI Taxonomy" id="1882483"/>
    <lineage>
        <taxon>Eukaryota</taxon>
        <taxon>Fungi</taxon>
        <taxon>Dikarya</taxon>
        <taxon>Basidiomycota</taxon>
        <taxon>Ustilaginomycotina</taxon>
        <taxon>Ustilaginomycetes</taxon>
        <taxon>Ustilaginales</taxon>
        <taxon>Anthracoideaceae</taxon>
        <taxon>Testicularia</taxon>
    </lineage>
</organism>
<dbReference type="Gene3D" id="2.40.50.140">
    <property type="entry name" value="Nucleic acid-binding proteins"/>
    <property type="match status" value="1"/>
</dbReference>
<feature type="compositionally biased region" description="Gly residues" evidence="4">
    <location>
        <begin position="67"/>
        <end position="79"/>
    </location>
</feature>
<dbReference type="CDD" id="cd05791">
    <property type="entry name" value="S1_CSL4"/>
    <property type="match status" value="1"/>
</dbReference>
<feature type="domain" description="Exosome complex component CSL4 C-terminal" evidence="5">
    <location>
        <begin position="100"/>
        <end position="194"/>
    </location>
</feature>
<dbReference type="InterPro" id="IPR019495">
    <property type="entry name" value="EXOSC1_C"/>
</dbReference>
<evidence type="ECO:0000256" key="4">
    <source>
        <dbReference type="SAM" id="MobiDB-lite"/>
    </source>
</evidence>
<accession>A0A317XHD5</accession>
<dbReference type="GO" id="GO:0005737">
    <property type="term" value="C:cytoplasm"/>
    <property type="evidence" value="ECO:0007669"/>
    <property type="project" value="TreeGrafter"/>
</dbReference>
<name>A0A317XHD5_9BASI</name>
<dbReference type="AlphaFoldDB" id="A0A317XHD5"/>
<evidence type="ECO:0000256" key="3">
    <source>
        <dbReference type="ARBA" id="ARBA00022835"/>
    </source>
</evidence>
<feature type="compositionally biased region" description="Low complexity" evidence="4">
    <location>
        <begin position="241"/>
        <end position="255"/>
    </location>
</feature>
<feature type="compositionally biased region" description="Polar residues" evidence="4">
    <location>
        <begin position="18"/>
        <end position="27"/>
    </location>
</feature>
<dbReference type="OrthoDB" id="440760at2759"/>
<evidence type="ECO:0000313" key="7">
    <source>
        <dbReference type="Proteomes" id="UP000246740"/>
    </source>
</evidence>
<dbReference type="STRING" id="1882483.A0A317XHD5"/>
<gene>
    <name evidence="6" type="ORF">BCV70DRAFT_142496</name>
</gene>
<dbReference type="GO" id="GO:0000176">
    <property type="term" value="C:nuclear exosome (RNase complex)"/>
    <property type="evidence" value="ECO:0007669"/>
    <property type="project" value="TreeGrafter"/>
</dbReference>
<dbReference type="Proteomes" id="UP000246740">
    <property type="component" value="Unassembled WGS sequence"/>
</dbReference>
<feature type="region of interest" description="Disordered" evidence="4">
    <location>
        <begin position="56"/>
        <end position="79"/>
    </location>
</feature>
<dbReference type="PANTHER" id="PTHR12686:SF8">
    <property type="entry name" value="EXOSOME COMPLEX COMPONENT CSL4"/>
    <property type="match status" value="1"/>
</dbReference>
<dbReference type="EMBL" id="KZ819205">
    <property type="protein sequence ID" value="PWY97565.1"/>
    <property type="molecule type" value="Genomic_DNA"/>
</dbReference>
<reference evidence="6 7" key="1">
    <citation type="journal article" date="2018" name="Mol. Biol. Evol.">
        <title>Broad Genomic Sampling Reveals a Smut Pathogenic Ancestry of the Fungal Clade Ustilaginomycotina.</title>
        <authorList>
            <person name="Kijpornyongpan T."/>
            <person name="Mondo S.J."/>
            <person name="Barry K."/>
            <person name="Sandor L."/>
            <person name="Lee J."/>
            <person name="Lipzen A."/>
            <person name="Pangilinan J."/>
            <person name="LaButti K."/>
            <person name="Hainaut M."/>
            <person name="Henrissat B."/>
            <person name="Grigoriev I.V."/>
            <person name="Spatafora J.W."/>
            <person name="Aime M.C."/>
        </authorList>
    </citation>
    <scope>NUCLEOTIDE SEQUENCE [LARGE SCALE GENOMIC DNA]</scope>
    <source>
        <strain evidence="6 7">MCA 3645</strain>
    </source>
</reference>